<dbReference type="CDD" id="cd00170">
    <property type="entry name" value="SEC14"/>
    <property type="match status" value="1"/>
</dbReference>
<organism evidence="3 4">
    <name type="scientific">Ambrosia artemisiifolia</name>
    <name type="common">Common ragweed</name>
    <dbReference type="NCBI Taxonomy" id="4212"/>
    <lineage>
        <taxon>Eukaryota</taxon>
        <taxon>Viridiplantae</taxon>
        <taxon>Streptophyta</taxon>
        <taxon>Embryophyta</taxon>
        <taxon>Tracheophyta</taxon>
        <taxon>Spermatophyta</taxon>
        <taxon>Magnoliopsida</taxon>
        <taxon>eudicotyledons</taxon>
        <taxon>Gunneridae</taxon>
        <taxon>Pentapetalae</taxon>
        <taxon>asterids</taxon>
        <taxon>campanulids</taxon>
        <taxon>Asterales</taxon>
        <taxon>Asteraceae</taxon>
        <taxon>Asteroideae</taxon>
        <taxon>Heliantheae alliance</taxon>
        <taxon>Heliantheae</taxon>
        <taxon>Ambrosia</taxon>
    </lineage>
</organism>
<dbReference type="Gene3D" id="3.40.525.10">
    <property type="entry name" value="CRAL-TRIO lipid binding domain"/>
    <property type="match status" value="2"/>
</dbReference>
<keyword evidence="4" id="KW-1185">Reference proteome</keyword>
<dbReference type="Proteomes" id="UP001206925">
    <property type="component" value="Unassembled WGS sequence"/>
</dbReference>
<dbReference type="PROSITE" id="PS50191">
    <property type="entry name" value="CRAL_TRIO"/>
    <property type="match status" value="1"/>
</dbReference>
<feature type="region of interest" description="Disordered" evidence="1">
    <location>
        <begin position="306"/>
        <end position="352"/>
    </location>
</feature>
<feature type="domain" description="CRAL-TRIO" evidence="2">
    <location>
        <begin position="91"/>
        <end position="285"/>
    </location>
</feature>
<dbReference type="SUPFAM" id="SSF52087">
    <property type="entry name" value="CRAL/TRIO domain"/>
    <property type="match status" value="2"/>
</dbReference>
<dbReference type="GO" id="GO:0008526">
    <property type="term" value="F:phosphatidylinositol transfer activity"/>
    <property type="evidence" value="ECO:0007669"/>
    <property type="project" value="TreeGrafter"/>
</dbReference>
<reference evidence="3" key="1">
    <citation type="submission" date="2022-06" db="EMBL/GenBank/DDBJ databases">
        <title>Uncovering the hologenomic basis of an extraordinary plant invasion.</title>
        <authorList>
            <person name="Bieker V.C."/>
            <person name="Martin M.D."/>
            <person name="Gilbert T."/>
            <person name="Hodgins K."/>
            <person name="Battlay P."/>
            <person name="Petersen B."/>
            <person name="Wilson J."/>
        </authorList>
    </citation>
    <scope>NUCLEOTIDE SEQUENCE</scope>
    <source>
        <strain evidence="3">AA19_3_7</strain>
        <tissue evidence="3">Leaf</tissue>
    </source>
</reference>
<evidence type="ECO:0000256" key="1">
    <source>
        <dbReference type="SAM" id="MobiDB-lite"/>
    </source>
</evidence>
<dbReference type="SMART" id="SM00516">
    <property type="entry name" value="SEC14"/>
    <property type="match status" value="1"/>
</dbReference>
<dbReference type="InterPro" id="IPR036865">
    <property type="entry name" value="CRAL-TRIO_dom_sf"/>
</dbReference>
<dbReference type="SUPFAM" id="SSF46938">
    <property type="entry name" value="CRAL/TRIO N-terminal domain"/>
    <property type="match status" value="1"/>
</dbReference>
<evidence type="ECO:0000259" key="2">
    <source>
        <dbReference type="PROSITE" id="PS50191"/>
    </source>
</evidence>
<dbReference type="InterPro" id="IPR001251">
    <property type="entry name" value="CRAL-TRIO_dom"/>
</dbReference>
<dbReference type="PANTHER" id="PTHR45824:SF6">
    <property type="entry name" value="F16L1.9 PROTEIN"/>
    <property type="match status" value="1"/>
</dbReference>
<proteinExistence type="predicted"/>
<evidence type="ECO:0000313" key="4">
    <source>
        <dbReference type="Proteomes" id="UP001206925"/>
    </source>
</evidence>
<dbReference type="InterPro" id="IPR036273">
    <property type="entry name" value="CRAL/TRIO_N_dom_sf"/>
</dbReference>
<dbReference type="Pfam" id="PF03765">
    <property type="entry name" value="CRAL_TRIO_N"/>
    <property type="match status" value="1"/>
</dbReference>
<comment type="caution">
    <text evidence="3">The sequence shown here is derived from an EMBL/GenBank/DDBJ whole genome shotgun (WGS) entry which is preliminary data.</text>
</comment>
<dbReference type="PANTHER" id="PTHR45824">
    <property type="entry name" value="GH16843P"/>
    <property type="match status" value="1"/>
</dbReference>
<protein>
    <recommendedName>
        <fullName evidence="2">CRAL-TRIO domain-containing protein</fullName>
    </recommendedName>
</protein>
<feature type="compositionally biased region" description="Polar residues" evidence="1">
    <location>
        <begin position="312"/>
        <end position="322"/>
    </location>
</feature>
<gene>
    <name evidence="3" type="ORF">M8C21_003430</name>
</gene>
<dbReference type="EMBL" id="JAMZMK010011339">
    <property type="protein sequence ID" value="KAI7727639.1"/>
    <property type="molecule type" value="Genomic_DNA"/>
</dbReference>
<dbReference type="Pfam" id="PF00650">
    <property type="entry name" value="CRAL_TRIO"/>
    <property type="match status" value="1"/>
</dbReference>
<dbReference type="InterPro" id="IPR052578">
    <property type="entry name" value="PI_Transfer_CRAL-TRIO"/>
</dbReference>
<dbReference type="AlphaFoldDB" id="A0AAD5BT13"/>
<accession>A0AAD5BT13</accession>
<dbReference type="InterPro" id="IPR011074">
    <property type="entry name" value="CRAL/TRIO_N_dom"/>
</dbReference>
<sequence>MNPQQKKLNSNGPLTLEDQHKLIIEVREAINKNKSFEKMKENSPNEFSRYCSDASISRYLRARNWNVKKAVKMFEASLTWRMAYKPEEILWEHVAAEAETGKIYRSSCKDKNGRVVLVLTPRFQNSKSVRAQVKYLVYCMENAILNLPSDQEQMIWLIDFHGFNLSNISIKSTKETAFVLQEQYPERLGLAILYNPPKFFEPFYKVRSLPYFAGQQVLGPGQTGQCYDPECQIASTVVKPFLEPKTANKVKFVYSDDPNTKTIMENLFCMDELESAFGGKHEEHFDIKKYAEKMKEDDAKRAVLYGRESCPEPSSNINSEPNPDNEEATDTNSVKEVDEEEISMETRKTDDG</sequence>
<evidence type="ECO:0000313" key="3">
    <source>
        <dbReference type="EMBL" id="KAI7727639.1"/>
    </source>
</evidence>
<dbReference type="SMART" id="SM01100">
    <property type="entry name" value="CRAL_TRIO_N"/>
    <property type="match status" value="1"/>
</dbReference>
<name>A0AAD5BT13_AMBAR</name>